<reference evidence="3" key="1">
    <citation type="journal article" date="2019" name="Int. J. Syst. Evol. Microbiol.">
        <title>The Global Catalogue of Microorganisms (GCM) 10K type strain sequencing project: providing services to taxonomists for standard genome sequencing and annotation.</title>
        <authorList>
            <consortium name="The Broad Institute Genomics Platform"/>
            <consortium name="The Broad Institute Genome Sequencing Center for Infectious Disease"/>
            <person name="Wu L."/>
            <person name="Ma J."/>
        </authorList>
    </citation>
    <scope>NUCLEOTIDE SEQUENCE [LARGE SCALE GENOMIC DNA]</scope>
    <source>
        <strain evidence="3">JCM 31404</strain>
    </source>
</reference>
<name>A0ABQ2RLU0_9DEIO</name>
<dbReference type="EMBL" id="BMQM01000001">
    <property type="protein sequence ID" value="GGR45589.1"/>
    <property type="molecule type" value="Genomic_DNA"/>
</dbReference>
<organism evidence="2 3">
    <name type="scientific">Deinococcus seoulensis</name>
    <dbReference type="NCBI Taxonomy" id="1837379"/>
    <lineage>
        <taxon>Bacteria</taxon>
        <taxon>Thermotogati</taxon>
        <taxon>Deinococcota</taxon>
        <taxon>Deinococci</taxon>
        <taxon>Deinococcales</taxon>
        <taxon>Deinococcaceae</taxon>
        <taxon>Deinococcus</taxon>
    </lineage>
</organism>
<proteinExistence type="predicted"/>
<dbReference type="PROSITE" id="PS51257">
    <property type="entry name" value="PROKAR_LIPOPROTEIN"/>
    <property type="match status" value="1"/>
</dbReference>
<sequence length="224" mass="24318">MKKHLSLLPLAALALAACNPTPTPIVEPVDATTLSLTATGKVDGDVVTTDQKLKAYFYGHEFEVGMIKADDTVSMTLTPAMFDAAPRKTFTDWKAGMTNCDTSKLNVVTDAHFLSVSQAYRDSTADADHLIRPGEVVRSADGSISTYKMVSFYYAKSKAVVTGNLLCGSASTNFNLQLYPGWNKVAIEYTYNHDLDAIVGTREYKSAGGIQTYSGKWVAFFSPK</sequence>
<evidence type="ECO:0000313" key="2">
    <source>
        <dbReference type="EMBL" id="GGR45589.1"/>
    </source>
</evidence>
<keyword evidence="1" id="KW-0732">Signal</keyword>
<feature type="chain" id="PRO_5046849504" description="Lipoprotein" evidence="1">
    <location>
        <begin position="17"/>
        <end position="224"/>
    </location>
</feature>
<evidence type="ECO:0000256" key="1">
    <source>
        <dbReference type="SAM" id="SignalP"/>
    </source>
</evidence>
<evidence type="ECO:0000313" key="3">
    <source>
        <dbReference type="Proteomes" id="UP000634308"/>
    </source>
</evidence>
<dbReference type="Proteomes" id="UP000634308">
    <property type="component" value="Unassembled WGS sequence"/>
</dbReference>
<accession>A0ABQ2RLU0</accession>
<feature type="signal peptide" evidence="1">
    <location>
        <begin position="1"/>
        <end position="16"/>
    </location>
</feature>
<evidence type="ECO:0008006" key="4">
    <source>
        <dbReference type="Google" id="ProtNLM"/>
    </source>
</evidence>
<protein>
    <recommendedName>
        <fullName evidence="4">Lipoprotein</fullName>
    </recommendedName>
</protein>
<dbReference type="RefSeq" id="WP_189063230.1">
    <property type="nucleotide sequence ID" value="NZ_BMQM01000001.1"/>
</dbReference>
<gene>
    <name evidence="2" type="ORF">GCM10008959_03480</name>
</gene>
<keyword evidence="3" id="KW-1185">Reference proteome</keyword>
<comment type="caution">
    <text evidence="2">The sequence shown here is derived from an EMBL/GenBank/DDBJ whole genome shotgun (WGS) entry which is preliminary data.</text>
</comment>